<dbReference type="Gene3D" id="3.40.800.20">
    <property type="entry name" value="Histone deacetylase domain"/>
    <property type="match status" value="1"/>
</dbReference>
<evidence type="ECO:0000313" key="4">
    <source>
        <dbReference type="Proteomes" id="UP000178448"/>
    </source>
</evidence>
<dbReference type="PRINTS" id="PR01270">
    <property type="entry name" value="HDASUPER"/>
</dbReference>
<dbReference type="Pfam" id="PF00850">
    <property type="entry name" value="Hist_deacetyl"/>
    <property type="match status" value="1"/>
</dbReference>
<dbReference type="PANTHER" id="PTHR10625">
    <property type="entry name" value="HISTONE DEACETYLASE HDAC1-RELATED"/>
    <property type="match status" value="1"/>
</dbReference>
<dbReference type="EMBL" id="MFJD01000001">
    <property type="protein sequence ID" value="OGG04934.1"/>
    <property type="molecule type" value="Genomic_DNA"/>
</dbReference>
<dbReference type="STRING" id="1798374.A2Z33_06585"/>
<feature type="domain" description="Histone deacetylase" evidence="2">
    <location>
        <begin position="38"/>
        <end position="277"/>
    </location>
</feature>
<dbReference type="InterPro" id="IPR037138">
    <property type="entry name" value="His_deacetylse_dom_sf"/>
</dbReference>
<reference evidence="3 4" key="1">
    <citation type="journal article" date="2016" name="Nat. Commun.">
        <title>Thousands of microbial genomes shed light on interconnected biogeochemical processes in an aquifer system.</title>
        <authorList>
            <person name="Anantharaman K."/>
            <person name="Brown C.T."/>
            <person name="Hug L.A."/>
            <person name="Sharon I."/>
            <person name="Castelle C.J."/>
            <person name="Probst A.J."/>
            <person name="Thomas B.C."/>
            <person name="Singh A."/>
            <person name="Wilkins M.J."/>
            <person name="Karaoz U."/>
            <person name="Brodie E.L."/>
            <person name="Williams K.H."/>
            <person name="Hubbard S.S."/>
            <person name="Banfield J.F."/>
        </authorList>
    </citation>
    <scope>NUCLEOTIDE SEQUENCE [LARGE SCALE GENOMIC DNA]</scope>
</reference>
<name>A0A1F5YXX3_9BACT</name>
<evidence type="ECO:0000259" key="2">
    <source>
        <dbReference type="Pfam" id="PF00850"/>
    </source>
</evidence>
<dbReference type="Proteomes" id="UP000178448">
    <property type="component" value="Unassembled WGS sequence"/>
</dbReference>
<dbReference type="InterPro" id="IPR023696">
    <property type="entry name" value="Ureohydrolase_dom_sf"/>
</dbReference>
<organism evidence="3 4">
    <name type="scientific">Candidatus Gottesmanbacteria bacterium RBG_16_52_11</name>
    <dbReference type="NCBI Taxonomy" id="1798374"/>
    <lineage>
        <taxon>Bacteria</taxon>
        <taxon>Candidatus Gottesmaniibacteriota</taxon>
    </lineage>
</organism>
<dbReference type="AlphaFoldDB" id="A0A1F5YXX3"/>
<protein>
    <submittedName>
        <fullName evidence="3">Histone deacetylase</fullName>
    </submittedName>
</protein>
<sequence>MKFLYNSIFLRHDTGTHPENAGRLLSLGNIPEMPVENGEKYLRLVHTEEYIEKVRQACRSGRPLDSDTVTSAGTFDAAIHAVGAAVSAGQSGDFALVRPPGHHAHADRGSGFCIFNNMAIAAKILSDAGKKVLILDIDSHLGDGTEQFFYASDRVLYISLHQEPSFPGGGSIEEIGTGPGTGYTVNIPLSPGAGDDIYAGAVRLALGIADSFRPDAVGVSAGFDGHEGDPLLNLRLSCNSYYDAGCSLRNRFPLLFATLEGGYHPEYFPKSLNSFMAGINGQSLPYPEDKTDSTYLLLEEHQVRMDQLKQILSPYWRI</sequence>
<gene>
    <name evidence="3" type="ORF">A2Z33_06585</name>
</gene>
<comment type="caution">
    <text evidence="3">The sequence shown here is derived from an EMBL/GenBank/DDBJ whole genome shotgun (WGS) entry which is preliminary data.</text>
</comment>
<comment type="similarity">
    <text evidence="1">Belongs to the histone deacetylase family.</text>
</comment>
<dbReference type="InterPro" id="IPR000286">
    <property type="entry name" value="HDACs"/>
</dbReference>
<dbReference type="PANTHER" id="PTHR10625:SF10">
    <property type="entry name" value="HISTONE DEACETYLASE HDAC1"/>
    <property type="match status" value="1"/>
</dbReference>
<dbReference type="GO" id="GO:0040029">
    <property type="term" value="P:epigenetic regulation of gene expression"/>
    <property type="evidence" value="ECO:0007669"/>
    <property type="project" value="TreeGrafter"/>
</dbReference>
<dbReference type="GO" id="GO:0004407">
    <property type="term" value="F:histone deacetylase activity"/>
    <property type="evidence" value="ECO:0007669"/>
    <property type="project" value="TreeGrafter"/>
</dbReference>
<dbReference type="InterPro" id="IPR023801">
    <property type="entry name" value="His_deacetylse_dom"/>
</dbReference>
<dbReference type="CDD" id="cd09992">
    <property type="entry name" value="HDAC_classII"/>
    <property type="match status" value="1"/>
</dbReference>
<proteinExistence type="inferred from homology"/>
<evidence type="ECO:0000313" key="3">
    <source>
        <dbReference type="EMBL" id="OGG04934.1"/>
    </source>
</evidence>
<accession>A0A1F5YXX3</accession>
<dbReference type="SUPFAM" id="SSF52768">
    <property type="entry name" value="Arginase/deacetylase"/>
    <property type="match status" value="1"/>
</dbReference>
<evidence type="ECO:0000256" key="1">
    <source>
        <dbReference type="ARBA" id="ARBA00005947"/>
    </source>
</evidence>